<dbReference type="RefSeq" id="WP_015441310.1">
    <property type="nucleotide sequence ID" value="NC_020520.1"/>
</dbReference>
<keyword evidence="2" id="KW-1185">Reference proteome</keyword>
<dbReference type="KEGG" id="aym:YM304_17490"/>
<organism evidence="1 2">
    <name type="scientific">Ilumatobacter coccineus (strain NBRC 103263 / KCTC 29153 / YM16-304)</name>
    <dbReference type="NCBI Taxonomy" id="1313172"/>
    <lineage>
        <taxon>Bacteria</taxon>
        <taxon>Bacillati</taxon>
        <taxon>Actinomycetota</taxon>
        <taxon>Acidimicrobiia</taxon>
        <taxon>Acidimicrobiales</taxon>
        <taxon>Ilumatobacteraceae</taxon>
        <taxon>Ilumatobacter</taxon>
    </lineage>
</organism>
<reference evidence="1 2" key="1">
    <citation type="journal article" date="2013" name="Int. J. Syst. Evol. Microbiol.">
        <title>Ilumatobacter nonamiense sp. nov. and Ilumatobacter coccineum sp. nov., isolated from seashore sand.</title>
        <authorList>
            <person name="Matsumoto A."/>
            <person name="Kasai H."/>
            <person name="Matsuo Y."/>
            <person name="Shizuri Y."/>
            <person name="Ichikawa N."/>
            <person name="Fujita N."/>
            <person name="Omura S."/>
            <person name="Takahashi Y."/>
        </authorList>
    </citation>
    <scope>NUCLEOTIDE SEQUENCE [LARGE SCALE GENOMIC DNA]</scope>
    <source>
        <strain evidence="2">NBRC 103263 / KCTC 29153 / YM16-304</strain>
    </source>
</reference>
<evidence type="ECO:0000313" key="2">
    <source>
        <dbReference type="Proteomes" id="UP000011863"/>
    </source>
</evidence>
<dbReference type="OrthoDB" id="2082043at201174"/>
<sequence>MIDRQRSEVYAAELAAFDGTDLEVVRPLGDVVTLIHTVVAGEWWPGPTVTAVAMRADARSSCARTVPGGVEVRLATPQATWATAAHELAHALAGVDAGHDALYRRAMLDVVEVVTNTATGARRGLLHVEQLAGAYRAAGLDVADRTWPRPDAGGPIAL</sequence>
<accession>A0A6C7E6N2</accession>
<gene>
    <name evidence="1" type="ORF">YM304_17490</name>
</gene>
<dbReference type="AlphaFoldDB" id="A0A6C7E6N2"/>
<evidence type="ECO:0000313" key="1">
    <source>
        <dbReference type="EMBL" id="BAN02063.1"/>
    </source>
</evidence>
<protein>
    <submittedName>
        <fullName evidence="1">Uncharacterized protein</fullName>
    </submittedName>
</protein>
<dbReference type="EMBL" id="AP012057">
    <property type="protein sequence ID" value="BAN02063.1"/>
    <property type="molecule type" value="Genomic_DNA"/>
</dbReference>
<proteinExistence type="predicted"/>
<name>A0A6C7E6N2_ILUCY</name>
<dbReference type="Proteomes" id="UP000011863">
    <property type="component" value="Chromosome"/>
</dbReference>